<dbReference type="AlphaFoldDB" id="A0A1H0FSC5"/>
<dbReference type="OrthoDB" id="5469096at2"/>
<dbReference type="Gene3D" id="2.20.28.30">
    <property type="entry name" value="RNA polymerase ii, chain L"/>
    <property type="match status" value="1"/>
</dbReference>
<gene>
    <name evidence="1" type="ORF">SAMN04488516_1149</name>
</gene>
<evidence type="ECO:0000313" key="2">
    <source>
        <dbReference type="Proteomes" id="UP000199602"/>
    </source>
</evidence>
<protein>
    <submittedName>
        <fullName evidence="1">Uncharacterized protein</fullName>
    </submittedName>
</protein>
<reference evidence="1 2" key="1">
    <citation type="submission" date="2016-10" db="EMBL/GenBank/DDBJ databases">
        <authorList>
            <person name="de Groot N.N."/>
        </authorList>
    </citation>
    <scope>NUCLEOTIDE SEQUENCE [LARGE SCALE GENOMIC DNA]</scope>
    <source>
        <strain evidence="1 2">DSM 15269</strain>
    </source>
</reference>
<evidence type="ECO:0000313" key="1">
    <source>
        <dbReference type="EMBL" id="SDN97547.1"/>
    </source>
</evidence>
<dbReference type="EMBL" id="FNIN01000014">
    <property type="protein sequence ID" value="SDN97547.1"/>
    <property type="molecule type" value="Genomic_DNA"/>
</dbReference>
<accession>A0A1H0FSC5</accession>
<sequence>MYKIHYTCPQCGAPFDFKENDKIIFCPYCKVKSIITGEKHLRYVILPKHNLPPNTFFLPYFRIKGSFFFTTRNTVKSIIIDSSIKGINLQGFPLSLGLRPQAMPLNLAYSQKFSFMKPSYDFKTGLKAIENKIAKIKLKGIILKFKDFIGETTSFIYTPVYKKNNYYYDAILNRHICKINEHPLQEEDISSWSINFLPALCPSCGDYLQGEGEDLLLYCKNCSSFYYISPNGLEKIKPGIIKLFKSDLLFPFWEFKIEVPKFNISFFNDMLKFCASLKKAPPKTKAHLLIPGFKIRPDIFLNLSLRLSLHPDFATYHTEINQPTPQTVRLNMPRREAVSAIRLILGYMFKGQEEMLTKLSQFKCKIKEANLIYIPFTRDHLQFIQPQINFGINKNLIRFFN</sequence>
<dbReference type="STRING" id="206665.SAMN04488516_1149"/>
<keyword evidence="2" id="KW-1185">Reference proteome</keyword>
<name>A0A1H0FSC5_9BACT</name>
<dbReference type="RefSeq" id="WP_092066249.1">
    <property type="nucleotide sequence ID" value="NZ_FNIN01000014.1"/>
</dbReference>
<dbReference type="Proteomes" id="UP000199602">
    <property type="component" value="Unassembled WGS sequence"/>
</dbReference>
<organism evidence="1 2">
    <name type="scientific">Desulfonauticus submarinus</name>
    <dbReference type="NCBI Taxonomy" id="206665"/>
    <lineage>
        <taxon>Bacteria</taxon>
        <taxon>Pseudomonadati</taxon>
        <taxon>Thermodesulfobacteriota</taxon>
        <taxon>Desulfovibrionia</taxon>
        <taxon>Desulfovibrionales</taxon>
        <taxon>Desulfonauticaceae</taxon>
        <taxon>Desulfonauticus</taxon>
    </lineage>
</organism>
<proteinExistence type="predicted"/>